<name>A0A420E3S5_9FLAO</name>
<protein>
    <recommendedName>
        <fullName evidence="4">PepSY-associated transmembrane protein</fullName>
    </recommendedName>
</protein>
<keyword evidence="1" id="KW-1133">Transmembrane helix</keyword>
<organism evidence="2 3">
    <name type="scientific">Tenacibaculum lutimaris</name>
    <dbReference type="NCBI Taxonomy" id="285258"/>
    <lineage>
        <taxon>Bacteria</taxon>
        <taxon>Pseudomonadati</taxon>
        <taxon>Bacteroidota</taxon>
        <taxon>Flavobacteriia</taxon>
        <taxon>Flavobacteriales</taxon>
        <taxon>Flavobacteriaceae</taxon>
        <taxon>Tenacibaculum</taxon>
    </lineage>
</organism>
<dbReference type="AlphaFoldDB" id="A0A420E3S5"/>
<proteinExistence type="predicted"/>
<evidence type="ECO:0000313" key="2">
    <source>
        <dbReference type="EMBL" id="RKF04801.1"/>
    </source>
</evidence>
<dbReference type="RefSeq" id="WP_120186053.1">
    <property type="nucleotide sequence ID" value="NZ_RAQM01000006.1"/>
</dbReference>
<reference evidence="2 3" key="1">
    <citation type="submission" date="2018-09" db="EMBL/GenBank/DDBJ databases">
        <title>Genomic Encyclopedia of Archaeal and Bacterial Type Strains, Phase II (KMG-II): from individual species to whole genera.</title>
        <authorList>
            <person name="Goeker M."/>
        </authorList>
    </citation>
    <scope>NUCLEOTIDE SEQUENCE [LARGE SCALE GENOMIC DNA]</scope>
    <source>
        <strain evidence="2 3">DSM 16505</strain>
    </source>
</reference>
<gene>
    <name evidence="2" type="ORF">C8N26_0194</name>
</gene>
<comment type="caution">
    <text evidence="2">The sequence shown here is derived from an EMBL/GenBank/DDBJ whole genome shotgun (WGS) entry which is preliminary data.</text>
</comment>
<evidence type="ECO:0008006" key="4">
    <source>
        <dbReference type="Google" id="ProtNLM"/>
    </source>
</evidence>
<keyword evidence="1" id="KW-0472">Membrane</keyword>
<keyword evidence="3" id="KW-1185">Reference proteome</keyword>
<dbReference type="EMBL" id="RAQM01000006">
    <property type="protein sequence ID" value="RKF04801.1"/>
    <property type="molecule type" value="Genomic_DNA"/>
</dbReference>
<evidence type="ECO:0000256" key="1">
    <source>
        <dbReference type="SAM" id="Phobius"/>
    </source>
</evidence>
<dbReference type="Proteomes" id="UP000285780">
    <property type="component" value="Unassembled WGS sequence"/>
</dbReference>
<keyword evidence="1" id="KW-0812">Transmembrane</keyword>
<sequence>MKEKLRQNWKLFLIASLTLGLAPFKPPHIVGKLQWIAGGNAFSGEHAMKFMDWFDVFLHGTPWILLIVSIILNLLTLSSKNK</sequence>
<feature type="transmembrane region" description="Helical" evidence="1">
    <location>
        <begin position="56"/>
        <end position="77"/>
    </location>
</feature>
<accession>A0A420E3S5</accession>
<evidence type="ECO:0000313" key="3">
    <source>
        <dbReference type="Proteomes" id="UP000285780"/>
    </source>
</evidence>